<dbReference type="InterPro" id="IPR005531">
    <property type="entry name" value="Asp23"/>
</dbReference>
<reference evidence="3 4" key="1">
    <citation type="submission" date="2019-02" db="EMBL/GenBank/DDBJ databases">
        <title>First genome of the species Streptococcus parasuis.</title>
        <authorList>
            <person name="Stevens M.J.A."/>
            <person name="Stephan R."/>
        </authorList>
    </citation>
    <scope>NUCLEOTIDE SEQUENCE [LARGE SCALE GENOMIC DNA]</scope>
    <source>
        <strain evidence="3 4">4253</strain>
    </source>
</reference>
<accession>A0A4Q8L261</accession>
<comment type="caution">
    <text evidence="3">The sequence shown here is derived from an EMBL/GenBank/DDBJ whole genome shotgun (WGS) entry which is preliminary data.</text>
</comment>
<evidence type="ECO:0000256" key="1">
    <source>
        <dbReference type="ARBA" id="ARBA00005721"/>
    </source>
</evidence>
<evidence type="ECO:0000313" key="4">
    <source>
        <dbReference type="Proteomes" id="UP000291525"/>
    </source>
</evidence>
<comment type="similarity">
    <text evidence="1">Belongs to the asp23 family.</text>
</comment>
<sequence>MTEQKKVSVIRGELTYADKVIEKIIGIALESVDGLLEVSGGFFANLKDKLVNSDKPTTGVNVEVGKKQVAVDLSIIAEYKKHLPTIYKDMKAIIESEVKAMTDLDVVEVNVEVVDIKTREQYEADSVSLQDKVTDAASSAVGFTTAQVDKVSKGVEDITSGKEPRVI</sequence>
<dbReference type="Pfam" id="PF03780">
    <property type="entry name" value="Asp23"/>
    <property type="match status" value="1"/>
</dbReference>
<proteinExistence type="inferred from homology"/>
<dbReference type="AlphaFoldDB" id="A0A4Q8L261"/>
<organism evidence="3 4">
    <name type="scientific">Streptococcus parasuis</name>
    <dbReference type="NCBI Taxonomy" id="1501662"/>
    <lineage>
        <taxon>Bacteria</taxon>
        <taxon>Bacillati</taxon>
        <taxon>Bacillota</taxon>
        <taxon>Bacilli</taxon>
        <taxon>Lactobacillales</taxon>
        <taxon>Streptococcaceae</taxon>
        <taxon>Streptococcus</taxon>
    </lineage>
</organism>
<evidence type="ECO:0000313" key="3">
    <source>
        <dbReference type="EMBL" id="TAA13640.1"/>
    </source>
</evidence>
<dbReference type="PANTHER" id="PTHR34297:SF3">
    <property type="entry name" value="ALKALINE SHOCK PROTEIN 23"/>
    <property type="match status" value="1"/>
</dbReference>
<dbReference type="OrthoDB" id="9808942at2"/>
<protein>
    <recommendedName>
        <fullName evidence="2">Stress response regulator gls24 homolog</fullName>
    </recommendedName>
</protein>
<dbReference type="EMBL" id="SHGT01000017">
    <property type="protein sequence ID" value="TAA13640.1"/>
    <property type="molecule type" value="Genomic_DNA"/>
</dbReference>
<name>A0A4Q8L261_9STRE</name>
<dbReference type="RefSeq" id="WP_130554826.1">
    <property type="nucleotide sequence ID" value="NZ_SHGT01000017.1"/>
</dbReference>
<dbReference type="PANTHER" id="PTHR34297">
    <property type="entry name" value="HYPOTHETICAL CYTOSOLIC PROTEIN-RELATED"/>
    <property type="match status" value="1"/>
</dbReference>
<dbReference type="Proteomes" id="UP000291525">
    <property type="component" value="Unassembled WGS sequence"/>
</dbReference>
<gene>
    <name evidence="3" type="ORF">EXW74_04125</name>
</gene>
<evidence type="ECO:0000256" key="2">
    <source>
        <dbReference type="ARBA" id="ARBA00039575"/>
    </source>
</evidence>